<evidence type="ECO:0000259" key="2">
    <source>
        <dbReference type="PROSITE" id="PS50835"/>
    </source>
</evidence>
<dbReference type="InterPro" id="IPR003006">
    <property type="entry name" value="Ig/MHC_CS"/>
</dbReference>
<protein>
    <recommendedName>
        <fullName evidence="2">Ig-like domain-containing protein</fullName>
    </recommendedName>
</protein>
<feature type="domain" description="Ig-like" evidence="2">
    <location>
        <begin position="73"/>
        <end position="166"/>
    </location>
</feature>
<reference evidence="3" key="2">
    <citation type="submission" date="2025-09" db="UniProtKB">
        <authorList>
            <consortium name="Ensembl"/>
        </authorList>
    </citation>
    <scope>IDENTIFICATION</scope>
</reference>
<dbReference type="FunFam" id="2.60.40.10:FF:000463">
    <property type="entry name" value="Immunoglobulin heavy constant gamma 1"/>
    <property type="match status" value="1"/>
</dbReference>
<reference evidence="3" key="1">
    <citation type="submission" date="2025-08" db="UniProtKB">
        <authorList>
            <consortium name="Ensembl"/>
        </authorList>
    </citation>
    <scope>IDENTIFICATION</scope>
</reference>
<dbReference type="InterPro" id="IPR007110">
    <property type="entry name" value="Ig-like_dom"/>
</dbReference>
<dbReference type="SMART" id="SM00407">
    <property type="entry name" value="IGc1"/>
    <property type="match status" value="3"/>
</dbReference>
<dbReference type="SMART" id="SM00409">
    <property type="entry name" value="IG"/>
    <property type="match status" value="3"/>
</dbReference>
<dbReference type="PANTHER" id="PTHR23411">
    <property type="entry name" value="TAPASIN"/>
    <property type="match status" value="1"/>
</dbReference>
<dbReference type="Pfam" id="PF07654">
    <property type="entry name" value="C1-set"/>
    <property type="match status" value="3"/>
</dbReference>
<dbReference type="PROSITE" id="PS00290">
    <property type="entry name" value="IG_MHC"/>
    <property type="match status" value="2"/>
</dbReference>
<dbReference type="InterPro" id="IPR050380">
    <property type="entry name" value="Immune_Resp_Modulators"/>
</dbReference>
<sequence length="413" mass="44260">RNAALRFVFFFLIIFGVRNGVGRKLLALVNFPPLSGHGVPRGSSARWVKGGLLRPPTTIWGSSSPPAVSATAPTAYLTVPCPNGCEDGGNVTIGCFVNDFFPEPVTISWVSDVQGDQMTFPAVQNSDSFYSVSSQLTVPASSYDGQNFQCKVTHAPTSTSLSEDITALGCRIWRPPTPLPRPEPELDVAILPPSLEDLYIGQNASITCVATNAPQDLRFSWSRSVGTGLEASSGEPEKQENGLYRLTSVLKVCAEEWNSGETFTCSVSGSNIEGPIRKSVKKDLDVSVQAPSVYVFPPPSEELARQETATLTCLASGFRPRDILVTWTQQDSPVASGSFSTFGPQEGDDGLFSVYSKLSVAAADWQRGDSFACVVGHDGIPMNFVQKSLDKSTGKPTHVNVSVILSDADSTCY</sequence>
<keyword evidence="4" id="KW-1185">Reference proteome</keyword>
<accession>A0A8C3BUJ2</accession>
<keyword evidence="1" id="KW-0393">Immunoglobulin domain</keyword>
<dbReference type="FunFam" id="2.60.40.10:FF:000998">
    <property type="entry name" value="Immunoglobulin heavy constant epsilon"/>
    <property type="match status" value="1"/>
</dbReference>
<dbReference type="InterPro" id="IPR003599">
    <property type="entry name" value="Ig_sub"/>
</dbReference>
<evidence type="ECO:0000313" key="3">
    <source>
        <dbReference type="Ensembl" id="ENSCMMP00000010990.1"/>
    </source>
</evidence>
<dbReference type="SUPFAM" id="SSF48726">
    <property type="entry name" value="Immunoglobulin"/>
    <property type="match status" value="3"/>
</dbReference>
<dbReference type="InterPro" id="IPR036179">
    <property type="entry name" value="Ig-like_dom_sf"/>
</dbReference>
<dbReference type="Ensembl" id="ENSCMMT00000012085.1">
    <property type="protein sequence ID" value="ENSCMMP00000010990.1"/>
    <property type="gene ID" value="ENSCMMG00000006574.1"/>
</dbReference>
<proteinExistence type="predicted"/>
<evidence type="ECO:0000313" key="4">
    <source>
        <dbReference type="Proteomes" id="UP000694556"/>
    </source>
</evidence>
<dbReference type="InterPro" id="IPR003597">
    <property type="entry name" value="Ig_C1-set"/>
</dbReference>
<dbReference type="Proteomes" id="UP000694556">
    <property type="component" value="Unassembled WGS sequence"/>
</dbReference>
<name>A0A8C3BUJ2_CAIMO</name>
<dbReference type="Gene3D" id="2.60.40.10">
    <property type="entry name" value="Immunoglobulins"/>
    <property type="match status" value="3"/>
</dbReference>
<feature type="domain" description="Ig-like" evidence="2">
    <location>
        <begin position="291"/>
        <end position="390"/>
    </location>
</feature>
<dbReference type="PROSITE" id="PS50835">
    <property type="entry name" value="IG_LIKE"/>
    <property type="match status" value="3"/>
</dbReference>
<organism evidence="3 4">
    <name type="scientific">Cairina moschata</name>
    <name type="common">Muscovy duck</name>
    <dbReference type="NCBI Taxonomy" id="8855"/>
    <lineage>
        <taxon>Eukaryota</taxon>
        <taxon>Metazoa</taxon>
        <taxon>Chordata</taxon>
        <taxon>Craniata</taxon>
        <taxon>Vertebrata</taxon>
        <taxon>Euteleostomi</taxon>
        <taxon>Archelosauria</taxon>
        <taxon>Archosauria</taxon>
        <taxon>Dinosauria</taxon>
        <taxon>Saurischia</taxon>
        <taxon>Theropoda</taxon>
        <taxon>Coelurosauria</taxon>
        <taxon>Aves</taxon>
        <taxon>Neognathae</taxon>
        <taxon>Galloanserae</taxon>
        <taxon>Anseriformes</taxon>
        <taxon>Anatidae</taxon>
        <taxon>Anatinae</taxon>
        <taxon>Cairina</taxon>
    </lineage>
</organism>
<dbReference type="InterPro" id="IPR013783">
    <property type="entry name" value="Ig-like_fold"/>
</dbReference>
<evidence type="ECO:0000256" key="1">
    <source>
        <dbReference type="ARBA" id="ARBA00023319"/>
    </source>
</evidence>
<dbReference type="CDD" id="cd05768">
    <property type="entry name" value="IgC1_CH3_IgAGD_CH4_IgAEM"/>
    <property type="match status" value="1"/>
</dbReference>
<feature type="domain" description="Ig-like" evidence="2">
    <location>
        <begin position="184"/>
        <end position="281"/>
    </location>
</feature>
<dbReference type="AlphaFoldDB" id="A0A8C3BUJ2"/>